<name>A0ABW8ETN5_9BURK</name>
<feature type="chain" id="PRO_5046127570" evidence="5">
    <location>
        <begin position="38"/>
        <end position="1015"/>
    </location>
</feature>
<dbReference type="CDD" id="cd00342">
    <property type="entry name" value="gram_neg_porins"/>
    <property type="match status" value="1"/>
</dbReference>
<keyword evidence="5" id="KW-0732">Signal</keyword>
<evidence type="ECO:0000256" key="3">
    <source>
        <dbReference type="ARBA" id="ARBA00023237"/>
    </source>
</evidence>
<dbReference type="Pfam" id="PF03865">
    <property type="entry name" value="ShlB"/>
    <property type="match status" value="1"/>
</dbReference>
<dbReference type="InterPro" id="IPR023614">
    <property type="entry name" value="Porin_dom_sf"/>
</dbReference>
<evidence type="ECO:0000256" key="4">
    <source>
        <dbReference type="SAM" id="MobiDB-lite"/>
    </source>
</evidence>
<evidence type="ECO:0000256" key="2">
    <source>
        <dbReference type="ARBA" id="ARBA00022692"/>
    </source>
</evidence>
<comment type="caution">
    <text evidence="8">The sequence shown here is derived from an EMBL/GenBank/DDBJ whole genome shotgun (WGS) entry which is preliminary data.</text>
</comment>
<keyword evidence="2" id="KW-0812">Transmembrane</keyword>
<keyword evidence="3" id="KW-0998">Cell outer membrane</keyword>
<keyword evidence="1" id="KW-1134">Transmembrane beta strand</keyword>
<dbReference type="InterPro" id="IPR005565">
    <property type="entry name" value="Hemolysn_activator_HlyB_C"/>
</dbReference>
<evidence type="ECO:0000313" key="9">
    <source>
        <dbReference type="Proteomes" id="UP001617427"/>
    </source>
</evidence>
<sequence length="1015" mass="108566">MKKIRFSGSARHLLARRIFTLMAAAPIIQFMPTAALAQSAPPSAGSIFETNRPQLSPVERAPAIPQSRVRIEKENEPGDETQAPAGDVRVHVAGFRLSGNQSLPDARLQAELASLVGQELDFRGLREAAARITALYRAEGYPVARAYLPAQEIAGGVVQIGVREGVIGTVSAETDPHTRLGKDTLQHFIDALTPGSVIREADLERVLLRLSDINGVSVRAILRPSAQAGAADIVLKLSETTAWTARAAFDNYGNYYTGANRLSATLGLNDVLGLGESFTLNTQNSFEGLRIAGLGYSMPIGASGVSIGANFAELEYNVGKNLKDAQASGSAKVSTFFLNSSLLRSRNANINLGLAAEYRHFEDITSATVVDKSSNFWSASLSGDWRDSLFGGGSNLWSIRAGRGSLDKETPNDAALDAITSKAAGNYKKVNVGFSRLQQLGNGYSLLGSVSAQWADKNLDASEKMSLGGPNGVRAYPVGEAAGDEGVLARLELRKRLGMIGGAVAEGVLFGDAGRVTVNKTPWDNSPNRLSRSGYGIGLNLYHKDIVMNAAFAISPGVDPATEQRNARRVWVSVSGSPQAFAGLASDLKSKGEDFEEPETAFVLYGSLGLIPEYVNRYGSTPQAPADQSKLATPNGRNMNSFWRVRDNVSYIGAHSGIQLYQQWKFLWQLELGLSLNYTNRSDPSVPDWTHSQDLRNTGVALNNPAYGTLMYGNWDTPMKESMTSLDPFQGRTSAAHYNLIGSPGFVTSITKNSGPVGTASSSNNDDAAFNRRQAGMFAYWTPKWNGLQAKLALSDNSMKAASDVNTGYMYGGSLTWEYGGLTAIVAAEQHINYFGIASLGRNARGVGSNTAVTAGTSSSDFSFRYGLGYDFGATKVSLIADDLSYSEYGVINTSTTSTDLSNYRRRAYMLGLSHKIGAWTLLANAGRALPGECSMISGNNVKCSTDGMGASQQAYGFSYAWNRQTRIFGQYTVLRNNALANYNYAVAGVLGASGLSSGVGTTIRAIGLGINYTF</sequence>
<dbReference type="Gene3D" id="3.10.20.310">
    <property type="entry name" value="membrane protein fhac"/>
    <property type="match status" value="1"/>
</dbReference>
<reference evidence="8 9" key="1">
    <citation type="submission" date="2024-10" db="EMBL/GenBank/DDBJ databases">
        <title>The Natural Products Discovery Center: Release of the First 8490 Sequenced Strains for Exploring Actinobacteria Biosynthetic Diversity.</title>
        <authorList>
            <person name="Kalkreuter E."/>
            <person name="Kautsar S.A."/>
            <person name="Yang D."/>
            <person name="Bader C.D."/>
            <person name="Teijaro C.N."/>
            <person name="Fluegel L."/>
            <person name="Davis C.M."/>
            <person name="Simpson J.R."/>
            <person name="Lauterbach L."/>
            <person name="Steele A.D."/>
            <person name="Gui C."/>
            <person name="Meng S."/>
            <person name="Li G."/>
            <person name="Viehrig K."/>
            <person name="Ye F."/>
            <person name="Su P."/>
            <person name="Kiefer A.F."/>
            <person name="Nichols A."/>
            <person name="Cepeda A.J."/>
            <person name="Yan W."/>
            <person name="Fan B."/>
            <person name="Jiang Y."/>
            <person name="Adhikari A."/>
            <person name="Zheng C.-J."/>
            <person name="Schuster L."/>
            <person name="Cowan T.M."/>
            <person name="Smanski M.J."/>
            <person name="Chevrette M.G."/>
            <person name="De Carvalho L.P.S."/>
            <person name="Shen B."/>
        </authorList>
    </citation>
    <scope>NUCLEOTIDE SEQUENCE [LARGE SCALE GENOMIC DNA]</scope>
    <source>
        <strain evidence="8 9">NPDC087045</strain>
    </source>
</reference>
<evidence type="ECO:0000259" key="7">
    <source>
        <dbReference type="Pfam" id="PF08479"/>
    </source>
</evidence>
<dbReference type="PANTHER" id="PTHR34597">
    <property type="entry name" value="SLR1661 PROTEIN"/>
    <property type="match status" value="1"/>
</dbReference>
<dbReference type="SUPFAM" id="SSF56935">
    <property type="entry name" value="Porins"/>
    <property type="match status" value="1"/>
</dbReference>
<dbReference type="InterPro" id="IPR013686">
    <property type="entry name" value="Polypept-transport_assoc_ShlB"/>
</dbReference>
<evidence type="ECO:0000313" key="8">
    <source>
        <dbReference type="EMBL" id="MFJ3044817.1"/>
    </source>
</evidence>
<feature type="domain" description="Haemolysin activator HlyB C-terminal" evidence="6">
    <location>
        <begin position="229"/>
        <end position="540"/>
    </location>
</feature>
<dbReference type="Gene3D" id="2.40.160.10">
    <property type="entry name" value="Porin"/>
    <property type="match status" value="1"/>
</dbReference>
<dbReference type="InterPro" id="IPR051544">
    <property type="entry name" value="TPS_OM_transporter"/>
</dbReference>
<dbReference type="Proteomes" id="UP001617427">
    <property type="component" value="Unassembled WGS sequence"/>
</dbReference>
<dbReference type="EMBL" id="JBIUZV010000002">
    <property type="protein sequence ID" value="MFJ3044817.1"/>
    <property type="molecule type" value="Genomic_DNA"/>
</dbReference>
<dbReference type="InterPro" id="IPR033900">
    <property type="entry name" value="Gram_neg_porin_domain"/>
</dbReference>
<dbReference type="Gene3D" id="2.40.160.50">
    <property type="entry name" value="membrane protein fhac: a member of the omp85/tpsb transporter family"/>
    <property type="match status" value="1"/>
</dbReference>
<evidence type="ECO:0000259" key="6">
    <source>
        <dbReference type="Pfam" id="PF03865"/>
    </source>
</evidence>
<dbReference type="PANTHER" id="PTHR34597:SF1">
    <property type="entry name" value="HEME_HEMOPEXIN TRANSPORTER PROTEIN HUXB"/>
    <property type="match status" value="1"/>
</dbReference>
<feature type="region of interest" description="Disordered" evidence="4">
    <location>
        <begin position="41"/>
        <end position="60"/>
    </location>
</feature>
<keyword evidence="1" id="KW-0472">Membrane</keyword>
<feature type="domain" description="Polypeptide-transport-associated ShlB-type" evidence="7">
    <location>
        <begin position="91"/>
        <end position="165"/>
    </location>
</feature>
<evidence type="ECO:0000256" key="5">
    <source>
        <dbReference type="SAM" id="SignalP"/>
    </source>
</evidence>
<accession>A0ABW8ETN5</accession>
<protein>
    <submittedName>
        <fullName evidence="8">ShlB/FhaC/HecB family hemolysin secretion/activation protein</fullName>
    </submittedName>
</protein>
<evidence type="ECO:0000256" key="1">
    <source>
        <dbReference type="ARBA" id="ARBA00022452"/>
    </source>
</evidence>
<dbReference type="RefSeq" id="WP_402698312.1">
    <property type="nucleotide sequence ID" value="NZ_JBIUZV010000002.1"/>
</dbReference>
<proteinExistence type="predicted"/>
<keyword evidence="9" id="KW-1185">Reference proteome</keyword>
<gene>
    <name evidence="8" type="ORF">ACIPEN_03195</name>
</gene>
<dbReference type="Pfam" id="PF08479">
    <property type="entry name" value="POTRA_2"/>
    <property type="match status" value="1"/>
</dbReference>
<organism evidence="8 9">
    <name type="scientific">Herbaspirillum chlorophenolicum</name>
    <dbReference type="NCBI Taxonomy" id="211589"/>
    <lineage>
        <taxon>Bacteria</taxon>
        <taxon>Pseudomonadati</taxon>
        <taxon>Pseudomonadota</taxon>
        <taxon>Betaproteobacteria</taxon>
        <taxon>Burkholderiales</taxon>
        <taxon>Oxalobacteraceae</taxon>
        <taxon>Herbaspirillum</taxon>
    </lineage>
</organism>
<feature type="signal peptide" evidence="5">
    <location>
        <begin position="1"/>
        <end position="37"/>
    </location>
</feature>